<dbReference type="AlphaFoldDB" id="A0A7J6MFV1"/>
<keyword evidence="3" id="KW-1185">Reference proteome</keyword>
<gene>
    <name evidence="2" type="ORF">FOL47_002106</name>
</gene>
<sequence length="826" mass="86224">MSFRLTAIIYIFSLPGNYGELRQAQAETTTTVSPSEDPDTQRKCDFYCQYENGPASYCKYWQTPPVCHGGDQPCSVDDCNVPDGATIPPGPTPSPDAAEVCDRYCMVLNGLSSYCKWWQSPAVCLYGDQPCGDIATCEAPIVGSSTFDLDGDQHAGPSAACDAYCQGLNGEESYCKHWQNPAVCLSGDQPCGPSVCDPTSTTQAISTTIASTASVLPTTVTVGGDSDTTTEPQFGGDADNITAPSSEDAAACDHYCRLLNGHSSYCKHWQSPAVCLHGDQPCDDAEICRAPIVGATTVDLDGDQHTGPSSACDAYCQDLNGVESYCKHWQNPAVCLSGDQPCGPSVCEPTSTAQAISTTTASTGTVPATTVTVGGDSDTTTEPQFGGDADTTTPTPTDGEACDRYCQLLNGPKSYCKYWQNPAVCQYGDEPCGDVAVCRAPIVASTTYDLDGDKHDGQSSACDSYCEGLNGPESYCKYWQNPAVCLSGDQPCGPSICEPTSTTQAISTTTASSASVPATTVTVGGDSDTTTEPQFGGDADTTTAPSSEDAAACDHYCRLLNGHSSYCKHWQSLAVCLHGDQPCDDAEICRAPIVGATTVDLDGDQHTGPSSACDAYCQDLNGVESYCKHWQNPAVCLSGDQPCGPSVCEPASTAQAISTTTASTASVPATTVTVGGDSDTTTEPQFGGDADTTTPTPTDGEACDRYCQLLNGPKSYCKYWQNPAVCQYGDEPCGDVAVCRAPIVGSTTYDLDGDKHDGQSSACDSYCEGLNGPESYCKFWQHPAVCLGGDQPCGPSVCDPVTTTTTSSISSSVPVATTVSTVLPDI</sequence>
<evidence type="ECO:0000313" key="3">
    <source>
        <dbReference type="Proteomes" id="UP000591131"/>
    </source>
</evidence>
<evidence type="ECO:0000256" key="1">
    <source>
        <dbReference type="SAM" id="MobiDB-lite"/>
    </source>
</evidence>
<feature type="region of interest" description="Disordered" evidence="1">
    <location>
        <begin position="508"/>
        <end position="546"/>
    </location>
</feature>
<dbReference type="OrthoDB" id="439939at2759"/>
<name>A0A7J6MFV1_PERCH</name>
<feature type="region of interest" description="Disordered" evidence="1">
    <location>
        <begin position="668"/>
        <end position="697"/>
    </location>
</feature>
<comment type="caution">
    <text evidence="2">The sequence shown here is derived from an EMBL/GenBank/DDBJ whole genome shotgun (WGS) entry which is preliminary data.</text>
</comment>
<proteinExistence type="predicted"/>
<evidence type="ECO:0000313" key="2">
    <source>
        <dbReference type="EMBL" id="KAF4670286.1"/>
    </source>
</evidence>
<feature type="region of interest" description="Disordered" evidence="1">
    <location>
        <begin position="366"/>
        <end position="395"/>
    </location>
</feature>
<feature type="compositionally biased region" description="Low complexity" evidence="1">
    <location>
        <begin position="366"/>
        <end position="381"/>
    </location>
</feature>
<feature type="compositionally biased region" description="Low complexity" evidence="1">
    <location>
        <begin position="668"/>
        <end position="682"/>
    </location>
</feature>
<dbReference type="EMBL" id="JAAPAO010000155">
    <property type="protein sequence ID" value="KAF4670286.1"/>
    <property type="molecule type" value="Genomic_DNA"/>
</dbReference>
<feature type="compositionally biased region" description="Low complexity" evidence="1">
    <location>
        <begin position="508"/>
        <end position="531"/>
    </location>
</feature>
<protein>
    <submittedName>
        <fullName evidence="2">Uncharacterized protein</fullName>
    </submittedName>
</protein>
<accession>A0A7J6MFV1</accession>
<organism evidence="2 3">
    <name type="scientific">Perkinsus chesapeaki</name>
    <name type="common">Clam parasite</name>
    <name type="synonym">Perkinsus andrewsi</name>
    <dbReference type="NCBI Taxonomy" id="330153"/>
    <lineage>
        <taxon>Eukaryota</taxon>
        <taxon>Sar</taxon>
        <taxon>Alveolata</taxon>
        <taxon>Perkinsozoa</taxon>
        <taxon>Perkinsea</taxon>
        <taxon>Perkinsida</taxon>
        <taxon>Perkinsidae</taxon>
        <taxon>Perkinsus</taxon>
    </lineage>
</organism>
<dbReference type="Proteomes" id="UP000591131">
    <property type="component" value="Unassembled WGS sequence"/>
</dbReference>
<reference evidence="2 3" key="1">
    <citation type="submission" date="2020-04" db="EMBL/GenBank/DDBJ databases">
        <title>Perkinsus chesapeaki whole genome sequence.</title>
        <authorList>
            <person name="Bogema D.R."/>
        </authorList>
    </citation>
    <scope>NUCLEOTIDE SEQUENCE [LARGE SCALE GENOMIC DNA]</scope>
    <source>
        <strain evidence="2">ATCC PRA-425</strain>
    </source>
</reference>